<evidence type="ECO:0000313" key="2">
    <source>
        <dbReference type="EMBL" id="HFX13983.1"/>
    </source>
</evidence>
<proteinExistence type="predicted"/>
<dbReference type="GO" id="GO:0047733">
    <property type="term" value="F:CDP-glucose 4,6-dehydratase activity"/>
    <property type="evidence" value="ECO:0007669"/>
    <property type="project" value="UniProtKB-EC"/>
</dbReference>
<comment type="caution">
    <text evidence="2">The sequence shown here is derived from an EMBL/GenBank/DDBJ whole genome shotgun (WGS) entry which is preliminary data.</text>
</comment>
<dbReference type="EMBL" id="DTIN01000032">
    <property type="protein sequence ID" value="HFX13983.1"/>
    <property type="molecule type" value="Genomic_DNA"/>
</dbReference>
<dbReference type="InterPro" id="IPR036291">
    <property type="entry name" value="NAD(P)-bd_dom_sf"/>
</dbReference>
<dbReference type="AlphaFoldDB" id="A0A7C3RLD4"/>
<dbReference type="Gene3D" id="3.40.50.720">
    <property type="entry name" value="NAD(P)-binding Rossmann-like Domain"/>
    <property type="match status" value="1"/>
</dbReference>
<gene>
    <name evidence="2" type="primary">rfbG</name>
    <name evidence="2" type="ORF">ENW00_07565</name>
</gene>
<name>A0A7C3RLD4_DICTH</name>
<dbReference type="InterPro" id="IPR016040">
    <property type="entry name" value="NAD(P)-bd_dom"/>
</dbReference>
<dbReference type="Pfam" id="PF16363">
    <property type="entry name" value="GDP_Man_Dehyd"/>
    <property type="match status" value="1"/>
</dbReference>
<dbReference type="InterPro" id="IPR013445">
    <property type="entry name" value="CDP_4_6_deHydtase"/>
</dbReference>
<keyword evidence="2" id="KW-0456">Lyase</keyword>
<reference evidence="2" key="1">
    <citation type="journal article" date="2020" name="mSystems">
        <title>Genome- and Community-Level Interaction Insights into Carbon Utilization and Element Cycling Functions of Hydrothermarchaeota in Hydrothermal Sediment.</title>
        <authorList>
            <person name="Zhou Z."/>
            <person name="Liu Y."/>
            <person name="Xu W."/>
            <person name="Pan J."/>
            <person name="Luo Z.H."/>
            <person name="Li M."/>
        </authorList>
    </citation>
    <scope>NUCLEOTIDE SEQUENCE [LARGE SCALE GENOMIC DNA]</scope>
    <source>
        <strain evidence="2">SpSt-81</strain>
    </source>
</reference>
<accession>A0A7C3RLD4</accession>
<organism evidence="2">
    <name type="scientific">Dictyoglomus thermophilum</name>
    <dbReference type="NCBI Taxonomy" id="14"/>
    <lineage>
        <taxon>Bacteria</taxon>
        <taxon>Pseudomonadati</taxon>
        <taxon>Dictyoglomota</taxon>
        <taxon>Dictyoglomia</taxon>
        <taxon>Dictyoglomales</taxon>
        <taxon>Dictyoglomaceae</taxon>
        <taxon>Dictyoglomus</taxon>
    </lineage>
</organism>
<dbReference type="NCBIfam" id="TIGR02622">
    <property type="entry name" value="CDP_4_6_dhtase"/>
    <property type="match status" value="1"/>
</dbReference>
<sequence>MANIFQNYRGRKVLVTGHTGFKGSWLTLWLSELGAEVIGYSLEPPTNPSLFEILNLKERIIHIVGDIRDEESLRKVFRKYKPDIVFHLAAQPLVRYSYIAPRYTYEVNVMGTVNLLEAVRDTDSVKVAIIVTSDKCYENKEWFYGYREIDPMGGYDPYSSSKGCVELIVSVYKRSFMDNLGIALSSVRAGNVIGGGDWQEDRLIPDCIRALSKGEAIKIRKPKAIRPWQYVLEPLYGYLLLGVKMLENREKFSGAWNFGPSDTDILTVEEVTKKVIEYWGEGEYEILEKEDDFHEATLLKLDCSKAHFLLNWYPVYDINEALKRTVNWYKRYYDGYSQDMYAYSLMEIQNYIRKRQEKGE</sequence>
<dbReference type="EC" id="4.2.1.45" evidence="2"/>
<dbReference type="Gene3D" id="3.90.25.10">
    <property type="entry name" value="UDP-galactose 4-epimerase, domain 1"/>
    <property type="match status" value="1"/>
</dbReference>
<dbReference type="SUPFAM" id="SSF51735">
    <property type="entry name" value="NAD(P)-binding Rossmann-fold domains"/>
    <property type="match status" value="1"/>
</dbReference>
<protein>
    <submittedName>
        <fullName evidence="2">CDP-glucose 4,6-dehydratase</fullName>
        <ecNumber evidence="2">4.2.1.45</ecNumber>
    </submittedName>
</protein>
<evidence type="ECO:0000259" key="1">
    <source>
        <dbReference type="Pfam" id="PF16363"/>
    </source>
</evidence>
<feature type="domain" description="NAD(P)-binding" evidence="1">
    <location>
        <begin position="14"/>
        <end position="324"/>
    </location>
</feature>
<dbReference type="PANTHER" id="PTHR43000">
    <property type="entry name" value="DTDP-D-GLUCOSE 4,6-DEHYDRATASE-RELATED"/>
    <property type="match status" value="1"/>
</dbReference>
<dbReference type="CDD" id="cd05252">
    <property type="entry name" value="CDP_GD_SDR_e"/>
    <property type="match status" value="1"/>
</dbReference>